<feature type="region of interest" description="Disordered" evidence="1">
    <location>
        <begin position="138"/>
        <end position="197"/>
    </location>
</feature>
<feature type="compositionally biased region" description="Polar residues" evidence="1">
    <location>
        <begin position="26"/>
        <end position="42"/>
    </location>
</feature>
<gene>
    <name evidence="2" type="ORF">MCOR_6913</name>
</gene>
<name>A0A6J8AFF5_MYTCO</name>
<sequence length="212" mass="23591">MASCIELIPNARLLIYETNSVTPPLSLETSMSQSRNKNSFFKTSERSPQMVVKNRKFGYGQINNTLGNVNNSNNRRIKIRVPRSHQQQSHKFRFHGFWPYCSNFGPVTTHVVGPQTVTPSLSVPAPYIAVSSNCGNNANKSSSPVISHPQDHNHESDPEDSDEEERVSVAPGSQEEGLSVDEEGDTLVQDSQNVSQPSVPVSINWSVFYQFQ</sequence>
<protein>
    <submittedName>
        <fullName evidence="2">Uncharacterized protein</fullName>
    </submittedName>
</protein>
<evidence type="ECO:0000313" key="2">
    <source>
        <dbReference type="EMBL" id="CAC5366748.1"/>
    </source>
</evidence>
<evidence type="ECO:0000256" key="1">
    <source>
        <dbReference type="SAM" id="MobiDB-lite"/>
    </source>
</evidence>
<proteinExistence type="predicted"/>
<feature type="region of interest" description="Disordered" evidence="1">
    <location>
        <begin position="26"/>
        <end position="46"/>
    </location>
</feature>
<feature type="compositionally biased region" description="Low complexity" evidence="1">
    <location>
        <begin position="188"/>
        <end position="197"/>
    </location>
</feature>
<accession>A0A6J8AFF5</accession>
<dbReference type="EMBL" id="CACVKT020001342">
    <property type="protein sequence ID" value="CAC5366748.1"/>
    <property type="molecule type" value="Genomic_DNA"/>
</dbReference>
<keyword evidence="3" id="KW-1185">Reference proteome</keyword>
<evidence type="ECO:0000313" key="3">
    <source>
        <dbReference type="Proteomes" id="UP000507470"/>
    </source>
</evidence>
<dbReference type="Proteomes" id="UP000507470">
    <property type="component" value="Unassembled WGS sequence"/>
</dbReference>
<dbReference type="AlphaFoldDB" id="A0A6J8AFF5"/>
<organism evidence="2 3">
    <name type="scientific">Mytilus coruscus</name>
    <name type="common">Sea mussel</name>
    <dbReference type="NCBI Taxonomy" id="42192"/>
    <lineage>
        <taxon>Eukaryota</taxon>
        <taxon>Metazoa</taxon>
        <taxon>Spiralia</taxon>
        <taxon>Lophotrochozoa</taxon>
        <taxon>Mollusca</taxon>
        <taxon>Bivalvia</taxon>
        <taxon>Autobranchia</taxon>
        <taxon>Pteriomorphia</taxon>
        <taxon>Mytilida</taxon>
        <taxon>Mytiloidea</taxon>
        <taxon>Mytilidae</taxon>
        <taxon>Mytilinae</taxon>
        <taxon>Mytilus</taxon>
    </lineage>
</organism>
<reference evidence="2 3" key="1">
    <citation type="submission" date="2020-06" db="EMBL/GenBank/DDBJ databases">
        <authorList>
            <person name="Li R."/>
            <person name="Bekaert M."/>
        </authorList>
    </citation>
    <scope>NUCLEOTIDE SEQUENCE [LARGE SCALE GENOMIC DNA]</scope>
    <source>
        <strain evidence="3">wild</strain>
    </source>
</reference>